<comment type="caution">
    <text evidence="6">The sequence shown here is derived from an EMBL/GenBank/DDBJ whole genome shotgun (WGS) entry which is preliminary data.</text>
</comment>
<comment type="similarity">
    <text evidence="1 4">Belongs to the inositol phosphokinase (IPK) family.</text>
</comment>
<evidence type="ECO:0000313" key="7">
    <source>
        <dbReference type="Proteomes" id="UP001152885"/>
    </source>
</evidence>
<dbReference type="GO" id="GO:0008440">
    <property type="term" value="F:inositol-1,4,5-trisphosphate 3-kinase activity"/>
    <property type="evidence" value="ECO:0007669"/>
    <property type="project" value="TreeGrafter"/>
</dbReference>
<evidence type="ECO:0000313" key="6">
    <source>
        <dbReference type="EMBL" id="CAI5755907.1"/>
    </source>
</evidence>
<keyword evidence="2 4" id="KW-0808">Transferase</keyword>
<keyword evidence="3 4" id="KW-0418">Kinase</keyword>
<dbReference type="Gene3D" id="3.30.470.160">
    <property type="entry name" value="Inositol polyphosphate kinase"/>
    <property type="match status" value="1"/>
</dbReference>
<dbReference type="Proteomes" id="UP001152885">
    <property type="component" value="Unassembled WGS sequence"/>
</dbReference>
<dbReference type="EMBL" id="CANTUO010000001">
    <property type="protein sequence ID" value="CAI5755907.1"/>
    <property type="molecule type" value="Genomic_DNA"/>
</dbReference>
<evidence type="ECO:0000256" key="1">
    <source>
        <dbReference type="ARBA" id="ARBA00007374"/>
    </source>
</evidence>
<keyword evidence="7" id="KW-1185">Reference proteome</keyword>
<dbReference type="PANTHER" id="PTHR12400">
    <property type="entry name" value="INOSITOL POLYPHOSPHATE KINASE"/>
    <property type="match status" value="1"/>
</dbReference>
<feature type="region of interest" description="Disordered" evidence="5">
    <location>
        <begin position="1"/>
        <end position="41"/>
    </location>
</feature>
<dbReference type="GO" id="GO:0000824">
    <property type="term" value="F:inositol-1,4,5,6-tetrakisphosphate 3-kinase activity"/>
    <property type="evidence" value="ECO:0007669"/>
    <property type="project" value="TreeGrafter"/>
</dbReference>
<dbReference type="GO" id="GO:0032958">
    <property type="term" value="P:inositol phosphate biosynthetic process"/>
    <property type="evidence" value="ECO:0007669"/>
    <property type="project" value="InterPro"/>
</dbReference>
<protein>
    <recommendedName>
        <fullName evidence="4">Kinase</fullName>
        <ecNumber evidence="4">2.7.-.-</ecNumber>
    </recommendedName>
</protein>
<feature type="region of interest" description="Disordered" evidence="5">
    <location>
        <begin position="57"/>
        <end position="83"/>
    </location>
</feature>
<dbReference type="GO" id="GO:0046854">
    <property type="term" value="P:phosphatidylinositol phosphate biosynthetic process"/>
    <property type="evidence" value="ECO:0007669"/>
    <property type="project" value="TreeGrafter"/>
</dbReference>
<evidence type="ECO:0000256" key="2">
    <source>
        <dbReference type="ARBA" id="ARBA00022679"/>
    </source>
</evidence>
<dbReference type="GO" id="GO:0005737">
    <property type="term" value="C:cytoplasm"/>
    <property type="evidence" value="ECO:0007669"/>
    <property type="project" value="TreeGrafter"/>
</dbReference>
<dbReference type="SUPFAM" id="SSF56104">
    <property type="entry name" value="SAICAR synthase-like"/>
    <property type="match status" value="1"/>
</dbReference>
<dbReference type="InterPro" id="IPR038286">
    <property type="entry name" value="IPK_sf"/>
</dbReference>
<dbReference type="Pfam" id="PF03770">
    <property type="entry name" value="IPK"/>
    <property type="match status" value="1"/>
</dbReference>
<dbReference type="GO" id="GO:0005634">
    <property type="term" value="C:nucleus"/>
    <property type="evidence" value="ECO:0007669"/>
    <property type="project" value="TreeGrafter"/>
</dbReference>
<organism evidence="6 7">
    <name type="scientific">Candida verbasci</name>
    <dbReference type="NCBI Taxonomy" id="1227364"/>
    <lineage>
        <taxon>Eukaryota</taxon>
        <taxon>Fungi</taxon>
        <taxon>Dikarya</taxon>
        <taxon>Ascomycota</taxon>
        <taxon>Saccharomycotina</taxon>
        <taxon>Pichiomycetes</taxon>
        <taxon>Debaryomycetaceae</taxon>
        <taxon>Candida/Lodderomyces clade</taxon>
        <taxon>Candida</taxon>
    </lineage>
</organism>
<dbReference type="InterPro" id="IPR005522">
    <property type="entry name" value="IPK"/>
</dbReference>
<evidence type="ECO:0000256" key="5">
    <source>
        <dbReference type="SAM" id="MobiDB-lite"/>
    </source>
</evidence>
<feature type="compositionally biased region" description="Polar residues" evidence="5">
    <location>
        <begin position="1"/>
        <end position="25"/>
    </location>
</feature>
<proteinExistence type="inferred from homology"/>
<evidence type="ECO:0000256" key="3">
    <source>
        <dbReference type="ARBA" id="ARBA00022777"/>
    </source>
</evidence>
<dbReference type="EC" id="2.7.-.-" evidence="4"/>
<dbReference type="OrthoDB" id="2573163at2759"/>
<sequence length="542" mass="61420">MEEDNISLQRLNINEPTEISPSSYLPNTTATTTTPTNSDLPILGRKAAKSLRIFKNIHNEDDDQAKTEKIQSTSTNHPPVDSNIDLEPVSSATYYPHTPIDFESVLPKDLSEPIQPITQHLTANLEFDHNLNGDITNLFSFENEDDNIHVQFPLTVELRPFKNKVGGHTAIFSFSKQAVCKALVNRENIFYETIEINHPNLLKFMPKYIGVLNVRYSSVINESSETKNSSNESLPPEVLLDDNKHIIPNTLWKHLSHSPKLEATTSPKLESSSPGSTTINRALQAEILKDLIINGHTNDREPDLKKHTRFERFILLEDLTSSLRNPSVLDLKMGTRQYGVDANESKMKSQRLKCVKTTSRKLGVRICGLQKVTKEGNIYLNKYFGRKLDKNQFVKLLAFYLLNEQQDILKKIDSAIIQLQQLKYIVSQLKGYRLYGSSILFLESADQDLSIKIIDFSNSITDFEKGKHSFPMKNPSLPDLGYIKGIDSIIISLKIISSTFSSNYDQARESLLNLKNTDFNLTNDDEIFKFPDLPEDDEGISD</sequence>
<accession>A0A9W4TRZ0</accession>
<dbReference type="PANTHER" id="PTHR12400:SF21">
    <property type="entry name" value="KINASE"/>
    <property type="match status" value="1"/>
</dbReference>
<name>A0A9W4TRZ0_9ASCO</name>
<dbReference type="AlphaFoldDB" id="A0A9W4TRZ0"/>
<evidence type="ECO:0000256" key="4">
    <source>
        <dbReference type="RuleBase" id="RU363090"/>
    </source>
</evidence>
<reference evidence="6" key="1">
    <citation type="submission" date="2022-12" db="EMBL/GenBank/DDBJ databases">
        <authorList>
            <person name="Brejova B."/>
        </authorList>
    </citation>
    <scope>NUCLEOTIDE SEQUENCE</scope>
</reference>
<gene>
    <name evidence="6" type="ORF">CANVERA_P0423</name>
</gene>
<feature type="compositionally biased region" description="Low complexity" evidence="5">
    <location>
        <begin position="26"/>
        <end position="37"/>
    </location>
</feature>